<dbReference type="Proteomes" id="UP000572377">
    <property type="component" value="Unassembled WGS sequence"/>
</dbReference>
<feature type="binding site" evidence="12">
    <location>
        <position position="227"/>
    </location>
    <ligand>
        <name>Mg(2+)</name>
        <dbReference type="ChEBI" id="CHEBI:18420"/>
        <label>1</label>
        <note>catalytic</note>
    </ligand>
</feature>
<evidence type="ECO:0000256" key="3">
    <source>
        <dbReference type="ARBA" id="ARBA00009759"/>
    </source>
</evidence>
<evidence type="ECO:0000256" key="7">
    <source>
        <dbReference type="ARBA" id="ARBA00022801"/>
    </source>
</evidence>
<dbReference type="Pfam" id="PF00459">
    <property type="entry name" value="Inositol_P"/>
    <property type="match status" value="1"/>
</dbReference>
<dbReference type="PANTHER" id="PTHR20854">
    <property type="entry name" value="INOSITOL MONOPHOSPHATASE"/>
    <property type="match status" value="1"/>
</dbReference>
<dbReference type="UniPathway" id="UPA00031">
    <property type="reaction ID" value="UER00013"/>
</dbReference>
<dbReference type="GO" id="GO:0006020">
    <property type="term" value="P:inositol metabolic process"/>
    <property type="evidence" value="ECO:0007669"/>
    <property type="project" value="TreeGrafter"/>
</dbReference>
<sequence>MTSVPSPKAIPHALREELLAVAHRVADAAGKAALPHFRRVGLAAENKAGETGFDPVTIADRQTERAMRDILAALRPDDGILGEEEAARPGTTGLTWVIDPIDGTRSFLSGMPVWGVLVAVDAGDGPVLGVIDQPYTGERFTGGFGQAQFRRRGEAPVEIRTRPCADLSAATLFTTFPEVGTPDERAGFAAVAARVRLTRYGADCYAYALLAAGQIDLVIEAGLQPYDVQGPQAVIEGAGGVVTDWQGRPAHRGGRVLAAGDARVHAQALEILSRMPG</sequence>
<dbReference type="GO" id="GO:0000105">
    <property type="term" value="P:L-histidine biosynthetic process"/>
    <property type="evidence" value="ECO:0007669"/>
    <property type="project" value="UniProtKB-UniRule"/>
</dbReference>
<reference evidence="13 14" key="1">
    <citation type="submission" date="2020-05" db="EMBL/GenBank/DDBJ databases">
        <title>Gimesia benthica sp. nov., a novel planctomycete isolated from a deep-sea water sample of the Northwest Indian Ocean.</title>
        <authorList>
            <person name="Wang J."/>
            <person name="Ruan C."/>
            <person name="Song L."/>
            <person name="Zhu Y."/>
            <person name="Li A."/>
            <person name="Zheng X."/>
            <person name="Wang L."/>
            <person name="Lu Z."/>
            <person name="Huang Y."/>
            <person name="Du W."/>
            <person name="Zhou Y."/>
            <person name="Huang L."/>
            <person name="Dai X."/>
        </authorList>
    </citation>
    <scope>NUCLEOTIDE SEQUENCE [LARGE SCALE GENOMIC DNA]</scope>
    <source>
        <strain evidence="13 14">YYQ-30</strain>
    </source>
</reference>
<evidence type="ECO:0000256" key="12">
    <source>
        <dbReference type="PIRSR" id="PIRSR600760-2"/>
    </source>
</evidence>
<evidence type="ECO:0000256" key="2">
    <source>
        <dbReference type="ARBA" id="ARBA00004970"/>
    </source>
</evidence>
<comment type="pathway">
    <text evidence="2">Amino-acid biosynthesis; L-histidine biosynthesis; L-histidine from 5-phospho-alpha-D-ribose 1-diphosphate: step 8/9.</text>
</comment>
<comment type="caution">
    <text evidence="13">The sequence shown here is derived from an EMBL/GenBank/DDBJ whole genome shotgun (WGS) entry which is preliminary data.</text>
</comment>
<evidence type="ECO:0000256" key="1">
    <source>
        <dbReference type="ARBA" id="ARBA00001946"/>
    </source>
</evidence>
<evidence type="ECO:0000256" key="6">
    <source>
        <dbReference type="ARBA" id="ARBA00022723"/>
    </source>
</evidence>
<feature type="binding site" evidence="12">
    <location>
        <position position="83"/>
    </location>
    <ligand>
        <name>Mg(2+)</name>
        <dbReference type="ChEBI" id="CHEBI:18420"/>
        <label>1</label>
        <note>catalytic</note>
    </ligand>
</feature>
<evidence type="ECO:0000256" key="8">
    <source>
        <dbReference type="ARBA" id="ARBA00022842"/>
    </source>
</evidence>
<evidence type="ECO:0000256" key="5">
    <source>
        <dbReference type="ARBA" id="ARBA00022605"/>
    </source>
</evidence>
<comment type="cofactor">
    <cofactor evidence="1 12">
        <name>Mg(2+)</name>
        <dbReference type="ChEBI" id="CHEBI:18420"/>
    </cofactor>
</comment>
<keyword evidence="5" id="KW-0028">Amino-acid biosynthesis</keyword>
<dbReference type="Gene3D" id="3.40.190.80">
    <property type="match status" value="1"/>
</dbReference>
<protein>
    <recommendedName>
        <fullName evidence="4 11">Histidinol-phosphatase</fullName>
        <ecNumber evidence="4 11">3.1.3.15</ecNumber>
    </recommendedName>
</protein>
<dbReference type="GO" id="GO:0007165">
    <property type="term" value="P:signal transduction"/>
    <property type="evidence" value="ECO:0007669"/>
    <property type="project" value="TreeGrafter"/>
</dbReference>
<dbReference type="NCBIfam" id="TIGR02067">
    <property type="entry name" value="his_9_HisN"/>
    <property type="match status" value="1"/>
</dbReference>
<evidence type="ECO:0000256" key="4">
    <source>
        <dbReference type="ARBA" id="ARBA00013085"/>
    </source>
</evidence>
<evidence type="ECO:0000313" key="13">
    <source>
        <dbReference type="EMBL" id="NNU81401.1"/>
    </source>
</evidence>
<dbReference type="InterPro" id="IPR000760">
    <property type="entry name" value="Inositol_monophosphatase-like"/>
</dbReference>
<evidence type="ECO:0000256" key="9">
    <source>
        <dbReference type="ARBA" id="ARBA00023102"/>
    </source>
</evidence>
<name>A0A849L5J2_9RHOB</name>
<dbReference type="GO" id="GO:0004401">
    <property type="term" value="F:histidinol-phosphatase activity"/>
    <property type="evidence" value="ECO:0007669"/>
    <property type="project" value="UniProtKB-UniRule"/>
</dbReference>
<keyword evidence="8 12" id="KW-0460">Magnesium</keyword>
<dbReference type="Gene3D" id="3.30.540.10">
    <property type="entry name" value="Fructose-1,6-Bisphosphatase, subunit A, domain 1"/>
    <property type="match status" value="1"/>
</dbReference>
<comment type="similarity">
    <text evidence="3">Belongs to the inositol monophosphatase superfamily.</text>
</comment>
<evidence type="ECO:0000256" key="11">
    <source>
        <dbReference type="NCBIfam" id="TIGR02067"/>
    </source>
</evidence>
<accession>A0A849L5J2</accession>
<feature type="binding site" evidence="12">
    <location>
        <position position="102"/>
    </location>
    <ligand>
        <name>Mg(2+)</name>
        <dbReference type="ChEBI" id="CHEBI:18420"/>
        <label>1</label>
        <note>catalytic</note>
    </ligand>
</feature>
<keyword evidence="9" id="KW-0368">Histidine biosynthesis</keyword>
<dbReference type="GO" id="GO:0008934">
    <property type="term" value="F:inositol monophosphate 1-phosphatase activity"/>
    <property type="evidence" value="ECO:0007669"/>
    <property type="project" value="TreeGrafter"/>
</dbReference>
<dbReference type="GO" id="GO:0046872">
    <property type="term" value="F:metal ion binding"/>
    <property type="evidence" value="ECO:0007669"/>
    <property type="project" value="UniProtKB-KW"/>
</dbReference>
<dbReference type="EMBL" id="JABFBC010000002">
    <property type="protein sequence ID" value="NNU81401.1"/>
    <property type="molecule type" value="Genomic_DNA"/>
</dbReference>
<dbReference type="InterPro" id="IPR020583">
    <property type="entry name" value="Inositol_monoP_metal-BS"/>
</dbReference>
<dbReference type="CDD" id="cd01641">
    <property type="entry name" value="Bacterial_IMPase_like_1"/>
    <property type="match status" value="1"/>
</dbReference>
<evidence type="ECO:0000256" key="10">
    <source>
        <dbReference type="ARBA" id="ARBA00049158"/>
    </source>
</evidence>
<dbReference type="RefSeq" id="WP_171326244.1">
    <property type="nucleotide sequence ID" value="NZ_JABFBC010000002.1"/>
</dbReference>
<feature type="binding site" evidence="12">
    <location>
        <position position="101"/>
    </location>
    <ligand>
        <name>Mg(2+)</name>
        <dbReference type="ChEBI" id="CHEBI:18420"/>
        <label>1</label>
        <note>catalytic</note>
    </ligand>
</feature>
<dbReference type="AlphaFoldDB" id="A0A849L5J2"/>
<dbReference type="PRINTS" id="PR00377">
    <property type="entry name" value="IMPHPHTASES"/>
</dbReference>
<dbReference type="PROSITE" id="PS00629">
    <property type="entry name" value="IMP_1"/>
    <property type="match status" value="1"/>
</dbReference>
<dbReference type="EC" id="3.1.3.15" evidence="4 11"/>
<gene>
    <name evidence="13" type="primary">hisN</name>
    <name evidence="13" type="ORF">HMH01_13240</name>
</gene>
<keyword evidence="7 13" id="KW-0378">Hydrolase</keyword>
<dbReference type="SUPFAM" id="SSF56655">
    <property type="entry name" value="Carbohydrate phosphatase"/>
    <property type="match status" value="1"/>
</dbReference>
<dbReference type="InterPro" id="IPR011809">
    <property type="entry name" value="His_9_proposed"/>
</dbReference>
<evidence type="ECO:0000313" key="14">
    <source>
        <dbReference type="Proteomes" id="UP000572377"/>
    </source>
</evidence>
<comment type="catalytic activity">
    <reaction evidence="10">
        <text>L-histidinol phosphate + H2O = L-histidinol + phosphate</text>
        <dbReference type="Rhea" id="RHEA:14465"/>
        <dbReference type="ChEBI" id="CHEBI:15377"/>
        <dbReference type="ChEBI" id="CHEBI:43474"/>
        <dbReference type="ChEBI" id="CHEBI:57699"/>
        <dbReference type="ChEBI" id="CHEBI:57980"/>
        <dbReference type="EC" id="3.1.3.15"/>
    </reaction>
</comment>
<feature type="binding site" evidence="12">
    <location>
        <position position="99"/>
    </location>
    <ligand>
        <name>Mg(2+)</name>
        <dbReference type="ChEBI" id="CHEBI:18420"/>
        <label>1</label>
        <note>catalytic</note>
    </ligand>
</feature>
<dbReference type="PANTHER" id="PTHR20854:SF4">
    <property type="entry name" value="INOSITOL-1-MONOPHOSPHATASE-RELATED"/>
    <property type="match status" value="1"/>
</dbReference>
<keyword evidence="6 12" id="KW-0479">Metal-binding</keyword>
<proteinExistence type="inferred from homology"/>
<organism evidence="13 14">
    <name type="scientific">Halovulum dunhuangense</name>
    <dbReference type="NCBI Taxonomy" id="1505036"/>
    <lineage>
        <taxon>Bacteria</taxon>
        <taxon>Pseudomonadati</taxon>
        <taxon>Pseudomonadota</taxon>
        <taxon>Alphaproteobacteria</taxon>
        <taxon>Rhodobacterales</taxon>
        <taxon>Paracoccaceae</taxon>
        <taxon>Halovulum</taxon>
    </lineage>
</organism>
<keyword evidence="14" id="KW-1185">Reference proteome</keyword>